<feature type="transmembrane region" description="Helical" evidence="1">
    <location>
        <begin position="39"/>
        <end position="58"/>
    </location>
</feature>
<organism evidence="2 3">
    <name type="scientific">Shewanella chilikensis</name>
    <dbReference type="NCBI Taxonomy" id="558541"/>
    <lineage>
        <taxon>Bacteria</taxon>
        <taxon>Pseudomonadati</taxon>
        <taxon>Pseudomonadota</taxon>
        <taxon>Gammaproteobacteria</taxon>
        <taxon>Alteromonadales</taxon>
        <taxon>Shewanellaceae</taxon>
        <taxon>Shewanella</taxon>
    </lineage>
</organism>
<proteinExistence type="predicted"/>
<dbReference type="Proteomes" id="UP000502117">
    <property type="component" value="Chromosome"/>
</dbReference>
<keyword evidence="1" id="KW-0472">Membrane</keyword>
<evidence type="ECO:0000313" key="2">
    <source>
        <dbReference type="EMBL" id="QIJ05289.1"/>
    </source>
</evidence>
<protein>
    <submittedName>
        <fullName evidence="2">DUF2982 domain-containing protein</fullName>
    </submittedName>
</protein>
<dbReference type="AlphaFoldDB" id="A0A6G7LU43"/>
<dbReference type="KEGG" id="schk:GII14_14850"/>
<evidence type="ECO:0000313" key="3">
    <source>
        <dbReference type="Proteomes" id="UP000502117"/>
    </source>
</evidence>
<sequence length="225" mass="25106">METITIRPGSKRNGITLTLAGGLGIVLGLVLFIGWPWMFAPGIACFALGAVSLVLGIAKQLEPHVSLEFSAEGLRFFHRRGSLFVAWDNIQRLDQPRVTQGMEQLTLPYIGLKLKRINPLLDAISPRLATGLLSEQRPLLMTAAAQDEELQTLEAALSAEFEPLTVNNERYRGVLAMFGRRCLTLDKYLGYHLYIPVDALDQPPESFVHKLRQLWQHRVSATDMA</sequence>
<dbReference type="Pfam" id="PF11201">
    <property type="entry name" value="DUF2982"/>
    <property type="match status" value="1"/>
</dbReference>
<dbReference type="EMBL" id="CP045857">
    <property type="protein sequence ID" value="QIJ05289.1"/>
    <property type="molecule type" value="Genomic_DNA"/>
</dbReference>
<reference evidence="2 3" key="1">
    <citation type="submission" date="2019-11" db="EMBL/GenBank/DDBJ databases">
        <title>Complete Genome Sequence of Shewanella chilikensis Strain DC57, Isolated from Corroded Seal Rings at a floating production facility in Australia.</title>
        <authorList>
            <person name="Salgar-Chaparro S.J."/>
            <person name="Castillo-Villamizar G.A."/>
            <person name="Poehlein A."/>
            <person name="Daniel R."/>
            <person name="Machuca L."/>
        </authorList>
    </citation>
    <scope>NUCLEOTIDE SEQUENCE [LARGE SCALE GENOMIC DNA]</scope>
    <source>
        <strain evidence="2 3">DC57</strain>
    </source>
</reference>
<name>A0A6G7LU43_9GAMM</name>
<evidence type="ECO:0000256" key="1">
    <source>
        <dbReference type="SAM" id="Phobius"/>
    </source>
</evidence>
<accession>A0A6G7LU43</accession>
<dbReference type="RefSeq" id="WP_165565341.1">
    <property type="nucleotide sequence ID" value="NZ_CP045857.1"/>
</dbReference>
<feature type="transmembrane region" description="Helical" evidence="1">
    <location>
        <begin position="12"/>
        <end position="33"/>
    </location>
</feature>
<keyword evidence="1" id="KW-1133">Transmembrane helix</keyword>
<keyword evidence="1" id="KW-0812">Transmembrane</keyword>
<gene>
    <name evidence="2" type="ORF">GII14_14850</name>
</gene>
<dbReference type="InterPro" id="IPR021367">
    <property type="entry name" value="DUF2982"/>
</dbReference>